<dbReference type="EMBL" id="JAVFWL010000002">
    <property type="protein sequence ID" value="KAK6735293.1"/>
    <property type="molecule type" value="Genomic_DNA"/>
</dbReference>
<protein>
    <submittedName>
        <fullName evidence="2">Uncharacterized protein</fullName>
    </submittedName>
</protein>
<sequence length="100" mass="11459">MKTNTLRNPKGPAIASRRGMGKVVHDFYSELFDNHVHLPPHHRRENRNVVGDVLPSEVRHAMSARNHTASGHERIRSEHLKNPPPVLINTLARLFTRYLS</sequence>
<organism evidence="2 3">
    <name type="scientific">Necator americanus</name>
    <name type="common">Human hookworm</name>
    <dbReference type="NCBI Taxonomy" id="51031"/>
    <lineage>
        <taxon>Eukaryota</taxon>
        <taxon>Metazoa</taxon>
        <taxon>Ecdysozoa</taxon>
        <taxon>Nematoda</taxon>
        <taxon>Chromadorea</taxon>
        <taxon>Rhabditida</taxon>
        <taxon>Rhabditina</taxon>
        <taxon>Rhabditomorpha</taxon>
        <taxon>Strongyloidea</taxon>
        <taxon>Ancylostomatidae</taxon>
        <taxon>Bunostominae</taxon>
        <taxon>Necator</taxon>
    </lineage>
</organism>
<gene>
    <name evidence="2" type="primary">Necator_chrII.g6262</name>
    <name evidence="2" type="ORF">RB195_018469</name>
</gene>
<feature type="compositionally biased region" description="Basic and acidic residues" evidence="1">
    <location>
        <begin position="70"/>
        <end position="81"/>
    </location>
</feature>
<feature type="region of interest" description="Disordered" evidence="1">
    <location>
        <begin position="64"/>
        <end position="83"/>
    </location>
</feature>
<evidence type="ECO:0000313" key="3">
    <source>
        <dbReference type="Proteomes" id="UP001303046"/>
    </source>
</evidence>
<proteinExistence type="predicted"/>
<reference evidence="2 3" key="1">
    <citation type="submission" date="2023-08" db="EMBL/GenBank/DDBJ databases">
        <title>A Necator americanus chromosomal reference genome.</title>
        <authorList>
            <person name="Ilik V."/>
            <person name="Petrzelkova K.J."/>
            <person name="Pardy F."/>
            <person name="Fuh T."/>
            <person name="Niatou-Singa F.S."/>
            <person name="Gouil Q."/>
            <person name="Baker L."/>
            <person name="Ritchie M.E."/>
            <person name="Jex A.R."/>
            <person name="Gazzola D."/>
            <person name="Li H."/>
            <person name="Toshio Fujiwara R."/>
            <person name="Zhan B."/>
            <person name="Aroian R.V."/>
            <person name="Pafco B."/>
            <person name="Schwarz E.M."/>
        </authorList>
    </citation>
    <scope>NUCLEOTIDE SEQUENCE [LARGE SCALE GENOMIC DNA]</scope>
    <source>
        <strain evidence="2 3">Aroian</strain>
        <tissue evidence="2">Whole animal</tissue>
    </source>
</reference>
<evidence type="ECO:0000313" key="2">
    <source>
        <dbReference type="EMBL" id="KAK6735293.1"/>
    </source>
</evidence>
<name>A0ABR1CC98_NECAM</name>
<evidence type="ECO:0000256" key="1">
    <source>
        <dbReference type="SAM" id="MobiDB-lite"/>
    </source>
</evidence>
<comment type="caution">
    <text evidence="2">The sequence shown here is derived from an EMBL/GenBank/DDBJ whole genome shotgun (WGS) entry which is preliminary data.</text>
</comment>
<keyword evidence="3" id="KW-1185">Reference proteome</keyword>
<accession>A0ABR1CC98</accession>
<dbReference type="Proteomes" id="UP001303046">
    <property type="component" value="Unassembled WGS sequence"/>
</dbReference>